<sequence>MSLSQKHFGRVFVPWFNSAEWKQVYKKLCLQSEENYAEVLNVLKIWKYRTPLLSAGVEGTLILLEALLTQKDNLSEQQLTKIYSISIMRFLNLCATNNEKQGTFYKTAIQNELPKWLINIRHDIAHNHVLPSISVLELGLQQCLEWIKLKYWKVQSEIILDYIAKQEMDNQEITEMLKIYVQLKLNYLSGDFDINDCDAGLIERFRSVILRKTNKPYADVLDTEGLLEIFVSECLGKEMEDNDKELVTQFVVMEVLLHTEIESTPEGGRIIPKSIRDLWFNLLNVLNENNFIFSILKQLLSITSSVELESSIRETAALWINEIFIGLQKTQLLKEGGQVYLLNYCYINCARFVLEAEAVETFKRDSTEMKLAVEEKYPECKDCLEFVSVINAPGTTEVQEFQDKMLNTPNDFTLLFLERVLRFNKNTEDFITDAINLTKRLLLPNEVENDREIYTAEHLGVNINGTSMDRTDSDTTIIVSLGMERGTRRWKRVENAIQYKGCPLGLLPHQSRDKNPLLRL</sequence>
<dbReference type="AlphaFoldDB" id="A0AAV8WEX7"/>
<proteinExistence type="predicted"/>
<dbReference type="Pfam" id="PF04031">
    <property type="entry name" value="Las1"/>
    <property type="match status" value="1"/>
</dbReference>
<dbReference type="Proteomes" id="UP001159042">
    <property type="component" value="Unassembled WGS sequence"/>
</dbReference>
<reference evidence="1 2" key="1">
    <citation type="journal article" date="2023" name="Insect Mol. Biol.">
        <title>Genome sequencing provides insights into the evolution of gene families encoding plant cell wall-degrading enzymes in longhorned beetles.</title>
        <authorList>
            <person name="Shin N.R."/>
            <person name="Okamura Y."/>
            <person name="Kirsch R."/>
            <person name="Pauchet Y."/>
        </authorList>
    </citation>
    <scope>NUCLEOTIDE SEQUENCE [LARGE SCALE GENOMIC DNA]</scope>
    <source>
        <strain evidence="1">EAD_L_NR</strain>
    </source>
</reference>
<accession>A0AAV8WEX7</accession>
<gene>
    <name evidence="1" type="ORF">NQ315_000856</name>
</gene>
<evidence type="ECO:0000313" key="2">
    <source>
        <dbReference type="Proteomes" id="UP001159042"/>
    </source>
</evidence>
<protein>
    <submittedName>
        <fullName evidence="1">Uncharacterized protein</fullName>
    </submittedName>
</protein>
<name>A0AAV8WEX7_9CUCU</name>
<organism evidence="1 2">
    <name type="scientific">Exocentrus adspersus</name>
    <dbReference type="NCBI Taxonomy" id="1586481"/>
    <lineage>
        <taxon>Eukaryota</taxon>
        <taxon>Metazoa</taxon>
        <taxon>Ecdysozoa</taxon>
        <taxon>Arthropoda</taxon>
        <taxon>Hexapoda</taxon>
        <taxon>Insecta</taxon>
        <taxon>Pterygota</taxon>
        <taxon>Neoptera</taxon>
        <taxon>Endopterygota</taxon>
        <taxon>Coleoptera</taxon>
        <taxon>Polyphaga</taxon>
        <taxon>Cucujiformia</taxon>
        <taxon>Chrysomeloidea</taxon>
        <taxon>Cerambycidae</taxon>
        <taxon>Lamiinae</taxon>
        <taxon>Acanthocinini</taxon>
        <taxon>Exocentrus</taxon>
    </lineage>
</organism>
<comment type="caution">
    <text evidence="1">The sequence shown here is derived from an EMBL/GenBank/DDBJ whole genome shotgun (WGS) entry which is preliminary data.</text>
</comment>
<dbReference type="PANTHER" id="PTHR15002:SF0">
    <property type="entry name" value="RIBOSOMAL BIOGENESIS PROTEIN LAS1L"/>
    <property type="match status" value="1"/>
</dbReference>
<dbReference type="PANTHER" id="PTHR15002">
    <property type="entry name" value="RIBOSOMAL BIOGENESIS PROTEIN LAS1L"/>
    <property type="match status" value="1"/>
</dbReference>
<dbReference type="GO" id="GO:0000470">
    <property type="term" value="P:maturation of LSU-rRNA"/>
    <property type="evidence" value="ECO:0007669"/>
    <property type="project" value="TreeGrafter"/>
</dbReference>
<dbReference type="InterPro" id="IPR007174">
    <property type="entry name" value="Las1"/>
</dbReference>
<evidence type="ECO:0000313" key="1">
    <source>
        <dbReference type="EMBL" id="KAJ8924705.1"/>
    </source>
</evidence>
<keyword evidence="2" id="KW-1185">Reference proteome</keyword>
<dbReference type="GO" id="GO:0004519">
    <property type="term" value="F:endonuclease activity"/>
    <property type="evidence" value="ECO:0007669"/>
    <property type="project" value="InterPro"/>
</dbReference>
<dbReference type="EMBL" id="JANEYG010000002">
    <property type="protein sequence ID" value="KAJ8924705.1"/>
    <property type="molecule type" value="Genomic_DNA"/>
</dbReference>
<dbReference type="GO" id="GO:0030687">
    <property type="term" value="C:preribosome, large subunit precursor"/>
    <property type="evidence" value="ECO:0007669"/>
    <property type="project" value="TreeGrafter"/>
</dbReference>
<dbReference type="GO" id="GO:0000460">
    <property type="term" value="P:maturation of 5.8S rRNA"/>
    <property type="evidence" value="ECO:0007669"/>
    <property type="project" value="TreeGrafter"/>
</dbReference>
<dbReference type="GO" id="GO:0090730">
    <property type="term" value="C:Las1 complex"/>
    <property type="evidence" value="ECO:0007669"/>
    <property type="project" value="InterPro"/>
</dbReference>